<dbReference type="GO" id="GO:0016884">
    <property type="term" value="F:carbon-nitrogen ligase activity, with glutamine as amido-N-donor"/>
    <property type="evidence" value="ECO:0007669"/>
    <property type="project" value="InterPro"/>
</dbReference>
<dbReference type="InterPro" id="IPR042184">
    <property type="entry name" value="YqeY/Aim41_N"/>
</dbReference>
<reference evidence="1 2" key="1">
    <citation type="journal article" date="2015" name="Nature">
        <title>rRNA introns, odd ribosomes, and small enigmatic genomes across a large radiation of phyla.</title>
        <authorList>
            <person name="Brown C.T."/>
            <person name="Hug L.A."/>
            <person name="Thomas B.C."/>
            <person name="Sharon I."/>
            <person name="Castelle C.J."/>
            <person name="Singh A."/>
            <person name="Wilkins M.J."/>
            <person name="Williams K.H."/>
            <person name="Banfield J.F."/>
        </authorList>
    </citation>
    <scope>NUCLEOTIDE SEQUENCE [LARGE SCALE GENOMIC DNA]</scope>
</reference>
<dbReference type="EMBL" id="LBQB01000006">
    <property type="protein sequence ID" value="KKP69494.1"/>
    <property type="molecule type" value="Genomic_DNA"/>
</dbReference>
<dbReference type="Gene3D" id="1.10.10.410">
    <property type="match status" value="1"/>
</dbReference>
<evidence type="ECO:0000313" key="1">
    <source>
        <dbReference type="EMBL" id="KKP69494.1"/>
    </source>
</evidence>
<dbReference type="Proteomes" id="UP000034581">
    <property type="component" value="Unassembled WGS sequence"/>
</dbReference>
<dbReference type="InterPro" id="IPR019004">
    <property type="entry name" value="YqeY/Aim41"/>
</dbReference>
<protein>
    <submittedName>
        <fullName evidence="1">YqeY-like protein</fullName>
    </submittedName>
</protein>
<organism evidence="1 2">
    <name type="scientific">candidate division CPR3 bacterium GW2011_GWF2_35_18</name>
    <dbReference type="NCBI Taxonomy" id="1618350"/>
    <lineage>
        <taxon>Bacteria</taxon>
        <taxon>Bacteria division CPR3</taxon>
    </lineage>
</organism>
<dbReference type="Gene3D" id="1.10.1510.10">
    <property type="entry name" value="Uncharacterised protein YqeY/AIM41 PF09424, N-terminal domain"/>
    <property type="match status" value="1"/>
</dbReference>
<dbReference type="AlphaFoldDB" id="A0A0G0BJ23"/>
<dbReference type="PANTHER" id="PTHR28055">
    <property type="entry name" value="ALTERED INHERITANCE OF MITOCHONDRIA PROTEIN 41, MITOCHONDRIAL"/>
    <property type="match status" value="1"/>
</dbReference>
<dbReference type="SUPFAM" id="SSF89095">
    <property type="entry name" value="GatB/YqeY motif"/>
    <property type="match status" value="1"/>
</dbReference>
<dbReference type="InterPro" id="IPR003789">
    <property type="entry name" value="Asn/Gln_tRNA_amidoTrase-B-like"/>
</dbReference>
<dbReference type="Pfam" id="PF09424">
    <property type="entry name" value="YqeY"/>
    <property type="match status" value="1"/>
</dbReference>
<proteinExistence type="predicted"/>
<accession>A0A0G0BJ23</accession>
<comment type="caution">
    <text evidence="1">The sequence shown here is derived from an EMBL/GenBank/DDBJ whole genome shotgun (WGS) entry which is preliminary data.</text>
</comment>
<name>A0A0G0BJ23_UNCC3</name>
<gene>
    <name evidence="1" type="ORF">UR67_C0006G0061</name>
</gene>
<dbReference type="PANTHER" id="PTHR28055:SF1">
    <property type="entry name" value="ALTERED INHERITANCE OF MITOCHONDRIA PROTEIN 41, MITOCHONDRIAL"/>
    <property type="match status" value="1"/>
</dbReference>
<evidence type="ECO:0000313" key="2">
    <source>
        <dbReference type="Proteomes" id="UP000034581"/>
    </source>
</evidence>
<dbReference type="InterPro" id="IPR023168">
    <property type="entry name" value="GatB_Yqey_C_2"/>
</dbReference>
<dbReference type="STRING" id="1618350.UR67_C0006G0061"/>
<sequence length="147" mass="16631">MSLKENIETDLKKALKEGDKLSLSVLRMIIASIRNEKIKQNVELTDEETIKLLLREVKIRRQSIEEFKKGNRTDLADREASEIDIIQKYLPQSLTEDELGALVDIAIQKLEAKSLSDMGKVMSFVMGKTKGRAEGQKVSTLVKQKLS</sequence>